<gene>
    <name evidence="4" type="ORF">CLAFUR5_11933</name>
</gene>
<feature type="compositionally biased region" description="Acidic residues" evidence="3">
    <location>
        <begin position="593"/>
        <end position="610"/>
    </location>
</feature>
<feature type="region of interest" description="Disordered" evidence="3">
    <location>
        <begin position="238"/>
        <end position="269"/>
    </location>
</feature>
<dbReference type="InterPro" id="IPR001370">
    <property type="entry name" value="BIR_rpt"/>
</dbReference>
<evidence type="ECO:0000313" key="4">
    <source>
        <dbReference type="EMBL" id="UJO22797.1"/>
    </source>
</evidence>
<organism evidence="4 5">
    <name type="scientific">Passalora fulva</name>
    <name type="common">Tomato leaf mold</name>
    <name type="synonym">Cladosporium fulvum</name>
    <dbReference type="NCBI Taxonomy" id="5499"/>
    <lineage>
        <taxon>Eukaryota</taxon>
        <taxon>Fungi</taxon>
        <taxon>Dikarya</taxon>
        <taxon>Ascomycota</taxon>
        <taxon>Pezizomycotina</taxon>
        <taxon>Dothideomycetes</taxon>
        <taxon>Dothideomycetidae</taxon>
        <taxon>Mycosphaerellales</taxon>
        <taxon>Mycosphaerellaceae</taxon>
        <taxon>Fulvia</taxon>
    </lineage>
</organism>
<sequence>ANAHQLLNVILSVGHLPTSASTMTLPAKEMHSYIARLETFQQLHHLSKRRASSQSKKKNANTVQWPHEHPDPNYLAKAGFFYRPAADSTDNVQCFLCTVKLDGWEPNDDPIKEHLAHSKGCAWATAWSVTRNDDDEPEMRDPMCDELLAARTATFSTGDGWTHEGKKGWKCKASRMVEAGWCWDPAAEGEDGDGVTCFYCNLSLDGWEPKDDPFTEHKRRAPECRYFELLEHYHGADAANGKMKKSKAKAKTTRTSTASKASRMSSQSAVSVMSGLSDFPSIPGGFDIPGEESLAGADDSIMTTATNASSASTTKGKKKITRTKAAAKGTKGRKRAVIEEEEAEVQDPALQPSQEDEIPVLPARPTRGTQASKQVDSSVVETSHIDVAPTKKATRGRKAKAQPEPEPEPEPQSEPEAAPETPDAIAIAHQRLSDVSNQLQEELDNSVTDGPLDTSTPRIESAKEKRGVKRTSNGMRKEQQIESSVVEVEVPIMPEAKAKTKGKRGRPKKTSNASTDADTDTAQTSEPVVAPEDPIELDPQEAAQARLDADGAEAKASEPAAKKGKGRPKGKKNSTARSSRSSKTASASAEPQPEAEVEEPEDLERDEIEIEKELERIAAEQASQEAIAAEQEQAEEFEPSPSSGRVSKDSTELQQLRDEVHAEDANIAHKDFASPPPRHSLRPNTPGQFPSPSGSDKENVPSSIVQPSAKQPQPTIILSPTKTTRIPLAASTPNRSPAKMLLSPSKQVSHLSSSVPWIAADLETVLVPSPQASPGKLSSQLAAAAGGLTSPEKKMSVEQWVRHRAQQGEEELRKRCEQMVATFEKEGMRAVQSLNGINVVA</sequence>
<feature type="compositionally biased region" description="Low complexity" evidence="3">
    <location>
        <begin position="575"/>
        <end position="592"/>
    </location>
</feature>
<dbReference type="PROSITE" id="PS50143">
    <property type="entry name" value="BIR_REPEAT_2"/>
    <property type="match status" value="2"/>
</dbReference>
<proteinExistence type="predicted"/>
<keyword evidence="5" id="KW-1185">Reference proteome</keyword>
<feature type="compositionally biased region" description="Polar residues" evidence="3">
    <location>
        <begin position="433"/>
        <end position="458"/>
    </location>
</feature>
<feature type="compositionally biased region" description="Low complexity" evidence="3">
    <location>
        <begin position="253"/>
        <end position="269"/>
    </location>
</feature>
<dbReference type="PANTHER" id="PTHR46771">
    <property type="entry name" value="DETERIN"/>
    <property type="match status" value="1"/>
</dbReference>
<feature type="compositionally biased region" description="Polar residues" evidence="3">
    <location>
        <begin position="682"/>
        <end position="724"/>
    </location>
</feature>
<dbReference type="EMBL" id="CP090172">
    <property type="protein sequence ID" value="UJO22797.1"/>
    <property type="molecule type" value="Genomic_DNA"/>
</dbReference>
<dbReference type="CDD" id="cd00022">
    <property type="entry name" value="BIR"/>
    <property type="match status" value="2"/>
</dbReference>
<feature type="compositionally biased region" description="Low complexity" evidence="3">
    <location>
        <begin position="619"/>
        <end position="631"/>
    </location>
</feature>
<dbReference type="PANTHER" id="PTHR46771:SF5">
    <property type="entry name" value="DETERIN"/>
    <property type="match status" value="1"/>
</dbReference>
<keyword evidence="1" id="KW-0479">Metal-binding</keyword>
<dbReference type="GeneID" id="71991811"/>
<accession>A0A9Q8UUH3</accession>
<dbReference type="Pfam" id="PF00653">
    <property type="entry name" value="BIR"/>
    <property type="match status" value="2"/>
</dbReference>
<feature type="compositionally biased region" description="Polar residues" evidence="3">
    <location>
        <begin position="367"/>
        <end position="381"/>
    </location>
</feature>
<feature type="compositionally biased region" description="Basic residues" evidence="3">
    <location>
        <begin position="242"/>
        <end position="252"/>
    </location>
</feature>
<evidence type="ECO:0000256" key="3">
    <source>
        <dbReference type="SAM" id="MobiDB-lite"/>
    </source>
</evidence>
<evidence type="ECO:0000313" key="5">
    <source>
        <dbReference type="Proteomes" id="UP000756132"/>
    </source>
</evidence>
<feature type="region of interest" description="Disordered" evidence="3">
    <location>
        <begin position="305"/>
        <end position="740"/>
    </location>
</feature>
<feature type="compositionally biased region" description="Basic and acidic residues" evidence="3">
    <location>
        <begin position="547"/>
        <end position="556"/>
    </location>
</feature>
<dbReference type="InterPro" id="IPR051190">
    <property type="entry name" value="Baculoviral_IAP"/>
</dbReference>
<dbReference type="GO" id="GO:0046872">
    <property type="term" value="F:metal ion binding"/>
    <property type="evidence" value="ECO:0007669"/>
    <property type="project" value="UniProtKB-KW"/>
</dbReference>
<feature type="compositionally biased region" description="Low complexity" evidence="3">
    <location>
        <begin position="481"/>
        <end position="495"/>
    </location>
</feature>
<feature type="compositionally biased region" description="Basic residues" evidence="3">
    <location>
        <begin position="499"/>
        <end position="509"/>
    </location>
</feature>
<evidence type="ECO:0000256" key="1">
    <source>
        <dbReference type="ARBA" id="ARBA00022723"/>
    </source>
</evidence>
<feature type="non-terminal residue" evidence="4">
    <location>
        <position position="1"/>
    </location>
</feature>
<dbReference type="SMART" id="SM00238">
    <property type="entry name" value="BIR"/>
    <property type="match status" value="2"/>
</dbReference>
<dbReference type="KEGG" id="ffu:CLAFUR5_11933"/>
<reference evidence="4" key="1">
    <citation type="submission" date="2021-12" db="EMBL/GenBank/DDBJ databases">
        <authorList>
            <person name="Zaccaron A."/>
            <person name="Stergiopoulos I."/>
        </authorList>
    </citation>
    <scope>NUCLEOTIDE SEQUENCE</scope>
    <source>
        <strain evidence="4">Race5_Kim</strain>
    </source>
</reference>
<dbReference type="Proteomes" id="UP000756132">
    <property type="component" value="Chromosome 10"/>
</dbReference>
<reference evidence="4" key="2">
    <citation type="journal article" date="2022" name="Microb. Genom.">
        <title>A chromosome-scale genome assembly of the tomato pathogen Cladosporium fulvum reveals a compartmentalized genome architecture and the presence of a dispensable chromosome.</title>
        <authorList>
            <person name="Zaccaron A.Z."/>
            <person name="Chen L.H."/>
            <person name="Samaras A."/>
            <person name="Stergiopoulos I."/>
        </authorList>
    </citation>
    <scope>NUCLEOTIDE SEQUENCE</scope>
    <source>
        <strain evidence="4">Race5_Kim</strain>
    </source>
</reference>
<feature type="region of interest" description="Disordered" evidence="3">
    <location>
        <begin position="46"/>
        <end position="69"/>
    </location>
</feature>
<feature type="compositionally biased region" description="Basic residues" evidence="3">
    <location>
        <begin position="46"/>
        <end position="59"/>
    </location>
</feature>
<feature type="compositionally biased region" description="Basic residues" evidence="3">
    <location>
        <begin position="562"/>
        <end position="574"/>
    </location>
</feature>
<dbReference type="OrthoDB" id="2196114at2759"/>
<feature type="compositionally biased region" description="Basic and acidic residues" evidence="3">
    <location>
        <begin position="646"/>
        <end position="672"/>
    </location>
</feature>
<dbReference type="RefSeq" id="XP_047767163.1">
    <property type="nucleotide sequence ID" value="XM_047911081.1"/>
</dbReference>
<feature type="compositionally biased region" description="Low complexity" evidence="3">
    <location>
        <begin position="510"/>
        <end position="525"/>
    </location>
</feature>
<keyword evidence="2" id="KW-0862">Zinc</keyword>
<dbReference type="AlphaFoldDB" id="A0A9Q8UUH3"/>
<dbReference type="Gene3D" id="1.10.1170.10">
    <property type="entry name" value="Inhibitor Of Apoptosis Protein (2mihbC-IAP-1), Chain A"/>
    <property type="match status" value="2"/>
</dbReference>
<evidence type="ECO:0008006" key="6">
    <source>
        <dbReference type="Google" id="ProtNLM"/>
    </source>
</evidence>
<evidence type="ECO:0000256" key="2">
    <source>
        <dbReference type="ARBA" id="ARBA00022833"/>
    </source>
</evidence>
<feature type="compositionally biased region" description="Low complexity" evidence="3">
    <location>
        <begin position="305"/>
        <end position="314"/>
    </location>
</feature>
<dbReference type="SUPFAM" id="SSF57924">
    <property type="entry name" value="Inhibitor of apoptosis (IAP) repeat"/>
    <property type="match status" value="2"/>
</dbReference>
<name>A0A9Q8UUH3_PASFU</name>
<protein>
    <recommendedName>
        <fullName evidence="6">BIR-domain-containing protein</fullName>
    </recommendedName>
</protein>